<sequence length="233" mass="26318">MPEQHAISDENWERIQDLLPGRPDQPGWTSPDNRLFMDAILWVAKTGAPWRDLPERFGKWNSVWRRFDRWCRKGTWPAVFETLQDPDLEWLIMDSTIIRAHPSAAGAKKNPDGSGGQDEQAFGRSRGGFGTKIHGAVNGLGLPVRWILTPGQDADVTQAKKLIDGIPFAFGIGDQGYDSQTVVNDIRNQGGTAVIPSRKNSKTPRVIDGHLYKERNLVERFWSKVKQYRRVAT</sequence>
<dbReference type="PANTHER" id="PTHR46637">
    <property type="entry name" value="TIS1421-TRANSPOSASE PROTEIN A"/>
    <property type="match status" value="1"/>
</dbReference>
<dbReference type="GO" id="GO:0003677">
    <property type="term" value="F:DNA binding"/>
    <property type="evidence" value="ECO:0007669"/>
    <property type="project" value="InterPro"/>
</dbReference>
<feature type="domain" description="Transposase IS4-like" evidence="2">
    <location>
        <begin position="91"/>
        <end position="230"/>
    </location>
</feature>
<dbReference type="InterPro" id="IPR025161">
    <property type="entry name" value="IS402-like_dom"/>
</dbReference>
<comment type="caution">
    <text evidence="4">The sequence shown here is derived from an EMBL/GenBank/DDBJ whole genome shotgun (WGS) entry which is preliminary data.</text>
</comment>
<accession>A0A225D410</accession>
<name>A0A225D410_9BACT</name>
<protein>
    <submittedName>
        <fullName evidence="4">Mobile element protein</fullName>
    </submittedName>
</protein>
<evidence type="ECO:0000313" key="4">
    <source>
        <dbReference type="EMBL" id="OWK35683.1"/>
    </source>
</evidence>
<dbReference type="GO" id="GO:0006313">
    <property type="term" value="P:DNA transposition"/>
    <property type="evidence" value="ECO:0007669"/>
    <property type="project" value="InterPro"/>
</dbReference>
<dbReference type="InterPro" id="IPR052909">
    <property type="entry name" value="Transposase_6_like"/>
</dbReference>
<dbReference type="InterPro" id="IPR002559">
    <property type="entry name" value="Transposase_11"/>
</dbReference>
<evidence type="ECO:0000313" key="5">
    <source>
        <dbReference type="Proteomes" id="UP000214646"/>
    </source>
</evidence>
<evidence type="ECO:0000259" key="3">
    <source>
        <dbReference type="Pfam" id="PF13340"/>
    </source>
</evidence>
<dbReference type="Pfam" id="PF13340">
    <property type="entry name" value="DUF4096"/>
    <property type="match status" value="1"/>
</dbReference>
<evidence type="ECO:0000256" key="1">
    <source>
        <dbReference type="SAM" id="MobiDB-lite"/>
    </source>
</evidence>
<dbReference type="Pfam" id="PF01609">
    <property type="entry name" value="DDE_Tnp_1"/>
    <property type="match status" value="1"/>
</dbReference>
<dbReference type="PANTHER" id="PTHR46637:SF1">
    <property type="entry name" value="BLL5188 PROTEIN"/>
    <property type="match status" value="1"/>
</dbReference>
<keyword evidence="5" id="KW-1185">Reference proteome</keyword>
<organism evidence="4 5">
    <name type="scientific">Fimbriiglobus ruber</name>
    <dbReference type="NCBI Taxonomy" id="1908690"/>
    <lineage>
        <taxon>Bacteria</taxon>
        <taxon>Pseudomonadati</taxon>
        <taxon>Planctomycetota</taxon>
        <taxon>Planctomycetia</taxon>
        <taxon>Gemmatales</taxon>
        <taxon>Gemmataceae</taxon>
        <taxon>Fimbriiglobus</taxon>
    </lineage>
</organism>
<gene>
    <name evidence="4" type="ORF">FRUB_08246</name>
</gene>
<dbReference type="Proteomes" id="UP000214646">
    <property type="component" value="Unassembled WGS sequence"/>
</dbReference>
<feature type="region of interest" description="Disordered" evidence="1">
    <location>
        <begin position="103"/>
        <end position="125"/>
    </location>
</feature>
<dbReference type="AlphaFoldDB" id="A0A225D410"/>
<dbReference type="EMBL" id="NIDE01000017">
    <property type="protein sequence ID" value="OWK35683.1"/>
    <property type="molecule type" value="Genomic_DNA"/>
</dbReference>
<evidence type="ECO:0000259" key="2">
    <source>
        <dbReference type="Pfam" id="PF01609"/>
    </source>
</evidence>
<dbReference type="GO" id="GO:0004803">
    <property type="term" value="F:transposase activity"/>
    <property type="evidence" value="ECO:0007669"/>
    <property type="project" value="InterPro"/>
</dbReference>
<dbReference type="NCBIfam" id="NF033580">
    <property type="entry name" value="transpos_IS5_3"/>
    <property type="match status" value="1"/>
</dbReference>
<feature type="domain" description="Insertion element IS402-like" evidence="3">
    <location>
        <begin position="7"/>
        <end position="79"/>
    </location>
</feature>
<proteinExistence type="predicted"/>
<reference evidence="5" key="1">
    <citation type="submission" date="2017-06" db="EMBL/GenBank/DDBJ databases">
        <title>Genome analysis of Fimbriiglobus ruber SP5, the first member of the order Planctomycetales with confirmed chitinolytic capability.</title>
        <authorList>
            <person name="Ravin N.V."/>
            <person name="Rakitin A.L."/>
            <person name="Ivanova A.A."/>
            <person name="Beletsky A.V."/>
            <person name="Kulichevskaya I.S."/>
            <person name="Mardanov A.V."/>
            <person name="Dedysh S.N."/>
        </authorList>
    </citation>
    <scope>NUCLEOTIDE SEQUENCE [LARGE SCALE GENOMIC DNA]</scope>
    <source>
        <strain evidence="5">SP5</strain>
    </source>
</reference>